<dbReference type="Proteomes" id="UP001165283">
    <property type="component" value="Unassembled WGS sequence"/>
</dbReference>
<evidence type="ECO:0000256" key="3">
    <source>
        <dbReference type="ARBA" id="ARBA00023163"/>
    </source>
</evidence>
<proteinExistence type="predicted"/>
<protein>
    <submittedName>
        <fullName evidence="5">Helix-turn-helix domain-containing protein</fullName>
    </submittedName>
</protein>
<organism evidence="5 6">
    <name type="scientific">Pseudonocardia humida</name>
    <dbReference type="NCBI Taxonomy" id="2800819"/>
    <lineage>
        <taxon>Bacteria</taxon>
        <taxon>Bacillati</taxon>
        <taxon>Actinomycetota</taxon>
        <taxon>Actinomycetes</taxon>
        <taxon>Pseudonocardiales</taxon>
        <taxon>Pseudonocardiaceae</taxon>
        <taxon>Pseudonocardia</taxon>
    </lineage>
</organism>
<dbReference type="EMBL" id="JAGSOV010000015">
    <property type="protein sequence ID" value="MCO1654795.1"/>
    <property type="molecule type" value="Genomic_DNA"/>
</dbReference>
<evidence type="ECO:0000256" key="2">
    <source>
        <dbReference type="ARBA" id="ARBA00023125"/>
    </source>
</evidence>
<feature type="domain" description="HTH araC/xylS-type" evidence="4">
    <location>
        <begin position="155"/>
        <end position="255"/>
    </location>
</feature>
<name>A0ABT0ZVM5_9PSEU</name>
<gene>
    <name evidence="5" type="ORF">KDL28_06960</name>
</gene>
<dbReference type="PANTHER" id="PTHR11019">
    <property type="entry name" value="HTH-TYPE TRANSCRIPTIONAL REGULATOR NIMR"/>
    <property type="match status" value="1"/>
</dbReference>
<evidence type="ECO:0000313" key="5">
    <source>
        <dbReference type="EMBL" id="MCO1654795.1"/>
    </source>
</evidence>
<keyword evidence="2" id="KW-0238">DNA-binding</keyword>
<dbReference type="InterPro" id="IPR018060">
    <property type="entry name" value="HTH_AraC"/>
</dbReference>
<keyword evidence="3" id="KW-0804">Transcription</keyword>
<keyword evidence="1" id="KW-0805">Transcription regulation</keyword>
<accession>A0ABT0ZVM5</accession>
<dbReference type="InterPro" id="IPR011051">
    <property type="entry name" value="RmlC_Cupin_sf"/>
</dbReference>
<reference evidence="5" key="1">
    <citation type="submission" date="2021-04" db="EMBL/GenBank/DDBJ databases">
        <title>Pseudonocardia sp. nov., isolated from sandy soil of mangrove forest.</title>
        <authorList>
            <person name="Zan Z."/>
            <person name="Huang R."/>
            <person name="Liu W."/>
        </authorList>
    </citation>
    <scope>NUCLEOTIDE SEQUENCE</scope>
    <source>
        <strain evidence="5">S2-4</strain>
    </source>
</reference>
<sequence>MRQVTDDDLLARSFSVTMPGGTFALPTEPGWHQLVHASAGSVRVETGGALGPGRAEVRVLPPHRALWLPDGWRARIGVHRRVALRTLYLTEPPRLPARPLAVDVAPLLHELILQAVRDSPLLRDSPEHRRLLDVLGDRLVRAPTAPEVLPLPTDRRALALADALRADPAGTAPLRRLAEGTGAGHRTLERLFLAETGLTISRWRQRLRLLLATELLAAGEPVTAVATAVGYATPSAFTAMYRAHLGTTPSRTRSS</sequence>
<dbReference type="SUPFAM" id="SSF46689">
    <property type="entry name" value="Homeodomain-like"/>
    <property type="match status" value="1"/>
</dbReference>
<dbReference type="Pfam" id="PF12833">
    <property type="entry name" value="HTH_18"/>
    <property type="match status" value="1"/>
</dbReference>
<keyword evidence="6" id="KW-1185">Reference proteome</keyword>
<dbReference type="RefSeq" id="WP_252436449.1">
    <property type="nucleotide sequence ID" value="NZ_JAGSOV010000015.1"/>
</dbReference>
<evidence type="ECO:0000313" key="6">
    <source>
        <dbReference type="Proteomes" id="UP001165283"/>
    </source>
</evidence>
<dbReference type="SUPFAM" id="SSF51182">
    <property type="entry name" value="RmlC-like cupins"/>
    <property type="match status" value="1"/>
</dbReference>
<evidence type="ECO:0000259" key="4">
    <source>
        <dbReference type="PROSITE" id="PS01124"/>
    </source>
</evidence>
<comment type="caution">
    <text evidence="5">The sequence shown here is derived from an EMBL/GenBank/DDBJ whole genome shotgun (WGS) entry which is preliminary data.</text>
</comment>
<dbReference type="PROSITE" id="PS00041">
    <property type="entry name" value="HTH_ARAC_FAMILY_1"/>
    <property type="match status" value="1"/>
</dbReference>
<dbReference type="PANTHER" id="PTHR11019:SF159">
    <property type="entry name" value="TRANSCRIPTIONAL REGULATOR-RELATED"/>
    <property type="match status" value="1"/>
</dbReference>
<evidence type="ECO:0000256" key="1">
    <source>
        <dbReference type="ARBA" id="ARBA00023015"/>
    </source>
</evidence>
<dbReference type="InterPro" id="IPR018062">
    <property type="entry name" value="HTH_AraC-typ_CS"/>
</dbReference>
<dbReference type="InterPro" id="IPR009057">
    <property type="entry name" value="Homeodomain-like_sf"/>
</dbReference>
<dbReference type="PROSITE" id="PS01124">
    <property type="entry name" value="HTH_ARAC_FAMILY_2"/>
    <property type="match status" value="1"/>
</dbReference>
<dbReference type="SMART" id="SM00342">
    <property type="entry name" value="HTH_ARAC"/>
    <property type="match status" value="1"/>
</dbReference>
<dbReference type="Gene3D" id="1.10.10.60">
    <property type="entry name" value="Homeodomain-like"/>
    <property type="match status" value="1"/>
</dbReference>